<dbReference type="Proteomes" id="UP000028524">
    <property type="component" value="Unassembled WGS sequence"/>
</dbReference>
<keyword evidence="2" id="KW-1185">Reference proteome</keyword>
<name>A0A084QLT4_STAC4</name>
<evidence type="ECO:0000313" key="2">
    <source>
        <dbReference type="Proteomes" id="UP000028524"/>
    </source>
</evidence>
<organism evidence="1 2">
    <name type="scientific">Stachybotrys chlorohalonatus (strain IBT 40285)</name>
    <dbReference type="NCBI Taxonomy" id="1283841"/>
    <lineage>
        <taxon>Eukaryota</taxon>
        <taxon>Fungi</taxon>
        <taxon>Dikarya</taxon>
        <taxon>Ascomycota</taxon>
        <taxon>Pezizomycotina</taxon>
        <taxon>Sordariomycetes</taxon>
        <taxon>Hypocreomycetidae</taxon>
        <taxon>Hypocreales</taxon>
        <taxon>Stachybotryaceae</taxon>
        <taxon>Stachybotrys</taxon>
    </lineage>
</organism>
<proteinExistence type="predicted"/>
<sequence length="200" mass="22323">MNEASTRLISLWHGLGRAFDDSARRHPPLSHEVPTCRVAVRTAVRIAIRVHQERRLLNLDRPSLGAELPQDLEQYARDSQEHRTTPPVRPRENPIHRQETYQYTMAKIQLAVSMPHCASSSPNSTHSGSRRVPRMGTYAVWSATHVAHAPSDAAHHRPGNTSSLFLARRASSGPNSRLRYPICTPPYTADAMLATMPSEA</sequence>
<dbReference type="HOGENOM" id="CLU_1367038_0_0_1"/>
<accession>A0A084QLT4</accession>
<dbReference type="InParanoid" id="A0A084QLT4"/>
<protein>
    <submittedName>
        <fullName evidence="1">Uncharacterized protein</fullName>
    </submittedName>
</protein>
<dbReference type="AlphaFoldDB" id="A0A084QLT4"/>
<evidence type="ECO:0000313" key="1">
    <source>
        <dbReference type="EMBL" id="KFA64919.1"/>
    </source>
</evidence>
<gene>
    <name evidence="1" type="ORF">S40285_10040</name>
</gene>
<reference evidence="1 2" key="1">
    <citation type="journal article" date="2014" name="BMC Genomics">
        <title>Comparative genome sequencing reveals chemotype-specific gene clusters in the toxigenic black mold Stachybotrys.</title>
        <authorList>
            <person name="Semeiks J."/>
            <person name="Borek D."/>
            <person name="Otwinowski Z."/>
            <person name="Grishin N.V."/>
        </authorList>
    </citation>
    <scope>NUCLEOTIDE SEQUENCE [LARGE SCALE GENOMIC DNA]</scope>
    <source>
        <strain evidence="1 2">IBT 40285</strain>
    </source>
</reference>
<dbReference type="EMBL" id="KL660643">
    <property type="protein sequence ID" value="KFA64919.1"/>
    <property type="molecule type" value="Genomic_DNA"/>
</dbReference>